<evidence type="ECO:0000259" key="16">
    <source>
        <dbReference type="PROSITE" id="PS50835"/>
    </source>
</evidence>
<feature type="domain" description="Ig-like" evidence="16">
    <location>
        <begin position="5543"/>
        <end position="5631"/>
    </location>
</feature>
<feature type="compositionally biased region" description="Basic and acidic residues" evidence="14">
    <location>
        <begin position="4095"/>
        <end position="4140"/>
    </location>
</feature>
<feature type="compositionally biased region" description="Basic and acidic residues" evidence="14">
    <location>
        <begin position="2052"/>
        <end position="2065"/>
    </location>
</feature>
<dbReference type="PROSITE" id="PS50011">
    <property type="entry name" value="PROTEIN_KINASE_DOM"/>
    <property type="match status" value="1"/>
</dbReference>
<dbReference type="InterPro" id="IPR003599">
    <property type="entry name" value="Ig_sub"/>
</dbReference>
<dbReference type="PANTHER" id="PTHR13817">
    <property type="entry name" value="TITIN"/>
    <property type="match status" value="1"/>
</dbReference>
<feature type="compositionally biased region" description="Basic and acidic residues" evidence="14">
    <location>
        <begin position="4609"/>
        <end position="4623"/>
    </location>
</feature>
<feature type="region of interest" description="Disordered" evidence="14">
    <location>
        <begin position="575"/>
        <end position="598"/>
    </location>
</feature>
<dbReference type="GO" id="GO:0003779">
    <property type="term" value="F:actin binding"/>
    <property type="evidence" value="ECO:0007669"/>
    <property type="project" value="UniProtKB-ARBA"/>
</dbReference>
<dbReference type="Pfam" id="PF07679">
    <property type="entry name" value="I-set"/>
    <property type="match status" value="20"/>
</dbReference>
<feature type="domain" description="Ig-like" evidence="16">
    <location>
        <begin position="5754"/>
        <end position="5847"/>
    </location>
</feature>
<feature type="region of interest" description="Disordered" evidence="14">
    <location>
        <begin position="972"/>
        <end position="995"/>
    </location>
</feature>
<feature type="compositionally biased region" description="Basic and acidic residues" evidence="14">
    <location>
        <begin position="4001"/>
        <end position="4044"/>
    </location>
</feature>
<dbReference type="CDD" id="cd14103">
    <property type="entry name" value="STKc_MLCK"/>
    <property type="match status" value="1"/>
</dbReference>
<feature type="domain" description="Fibronectin type-III" evidence="17">
    <location>
        <begin position="6557"/>
        <end position="6654"/>
    </location>
</feature>
<dbReference type="InterPro" id="IPR013098">
    <property type="entry name" value="Ig_I-set"/>
</dbReference>
<evidence type="ECO:0000256" key="4">
    <source>
        <dbReference type="ARBA" id="ARBA00022490"/>
    </source>
</evidence>
<dbReference type="InterPro" id="IPR003598">
    <property type="entry name" value="Ig_sub2"/>
</dbReference>
<evidence type="ECO:0000313" key="19">
    <source>
        <dbReference type="Proteomes" id="UP001187531"/>
    </source>
</evidence>
<feature type="domain" description="Ig-like" evidence="16">
    <location>
        <begin position="5092"/>
        <end position="5185"/>
    </location>
</feature>
<feature type="domain" description="Ig-like" evidence="16">
    <location>
        <begin position="4981"/>
        <end position="5065"/>
    </location>
</feature>
<feature type="domain" description="Fibronectin type-III" evidence="17">
    <location>
        <begin position="17"/>
        <end position="114"/>
    </location>
</feature>
<dbReference type="FunFam" id="2.60.40.10:FF:001307">
    <property type="entry name" value="Stretchin-Mlck, isoform V"/>
    <property type="match status" value="1"/>
</dbReference>
<protein>
    <recommendedName>
        <fullName evidence="20">Muscle M-line assembly protein unc-89</fullName>
    </recommendedName>
</protein>
<keyword evidence="8 13" id="KW-0175">Coiled coil</keyword>
<dbReference type="PROSITE" id="PS00107">
    <property type="entry name" value="PROTEIN_KINASE_ATP"/>
    <property type="match status" value="1"/>
</dbReference>
<evidence type="ECO:0000313" key="18">
    <source>
        <dbReference type="EMBL" id="KAK2709054.1"/>
    </source>
</evidence>
<feature type="domain" description="Ig-like" evidence="16">
    <location>
        <begin position="1737"/>
        <end position="1815"/>
    </location>
</feature>
<feature type="compositionally biased region" description="Basic and acidic residues" evidence="14">
    <location>
        <begin position="2072"/>
        <end position="2082"/>
    </location>
</feature>
<evidence type="ECO:0000256" key="2">
    <source>
        <dbReference type="ARBA" id="ARBA00004355"/>
    </source>
</evidence>
<feature type="compositionally biased region" description="Polar residues" evidence="14">
    <location>
        <begin position="2611"/>
        <end position="2625"/>
    </location>
</feature>
<feature type="domain" description="Ig-like" evidence="16">
    <location>
        <begin position="5868"/>
        <end position="5956"/>
    </location>
</feature>
<dbReference type="Pfam" id="PF00041">
    <property type="entry name" value="fn3"/>
    <property type="match status" value="4"/>
</dbReference>
<feature type="compositionally biased region" description="Polar residues" evidence="14">
    <location>
        <begin position="4514"/>
        <end position="4524"/>
    </location>
</feature>
<feature type="compositionally biased region" description="Basic and acidic residues" evidence="14">
    <location>
        <begin position="4546"/>
        <end position="4568"/>
    </location>
</feature>
<dbReference type="EMBL" id="JAVRJZ010000018">
    <property type="protein sequence ID" value="KAK2709054.1"/>
    <property type="molecule type" value="Genomic_DNA"/>
</dbReference>
<feature type="region of interest" description="Disordered" evidence="14">
    <location>
        <begin position="4266"/>
        <end position="4785"/>
    </location>
</feature>
<dbReference type="GO" id="GO:0031674">
    <property type="term" value="C:I band"/>
    <property type="evidence" value="ECO:0007669"/>
    <property type="project" value="UniProtKB-SubCell"/>
</dbReference>
<comment type="similarity">
    <text evidence="3">Belongs to the protein kinase superfamily. CAMK Ser/Thr protein kinase family.</text>
</comment>
<dbReference type="Proteomes" id="UP001187531">
    <property type="component" value="Unassembled WGS sequence"/>
</dbReference>
<dbReference type="SMART" id="SM00220">
    <property type="entry name" value="S_TKc"/>
    <property type="match status" value="1"/>
</dbReference>
<dbReference type="GO" id="GO:0030154">
    <property type="term" value="P:cell differentiation"/>
    <property type="evidence" value="ECO:0007669"/>
    <property type="project" value="UniProtKB-ARBA"/>
</dbReference>
<dbReference type="GO" id="GO:0005634">
    <property type="term" value="C:nucleus"/>
    <property type="evidence" value="ECO:0007669"/>
    <property type="project" value="UniProtKB-SubCell"/>
</dbReference>
<dbReference type="InterPro" id="IPR000719">
    <property type="entry name" value="Prot_kinase_dom"/>
</dbReference>
<dbReference type="CDD" id="cd00063">
    <property type="entry name" value="FN3"/>
    <property type="match status" value="4"/>
</dbReference>
<feature type="compositionally biased region" description="Basic and acidic residues" evidence="14">
    <location>
        <begin position="4589"/>
        <end position="4601"/>
    </location>
</feature>
<feature type="domain" description="Protein kinase" evidence="15">
    <location>
        <begin position="6694"/>
        <end position="6949"/>
    </location>
</feature>
<dbReference type="FunFam" id="2.60.40.10:FF:000031">
    <property type="entry name" value="Myosin-binding protein C, slow type"/>
    <property type="match status" value="3"/>
</dbReference>
<feature type="region of interest" description="Disordered" evidence="14">
    <location>
        <begin position="1"/>
        <end position="22"/>
    </location>
</feature>
<dbReference type="PANTHER" id="PTHR13817:SF167">
    <property type="entry name" value="MYOMESIN AND MYOSIN BINDING PROTEIN"/>
    <property type="match status" value="1"/>
</dbReference>
<feature type="region of interest" description="Disordered" evidence="14">
    <location>
        <begin position="2597"/>
        <end position="2641"/>
    </location>
</feature>
<feature type="compositionally biased region" description="Polar residues" evidence="14">
    <location>
        <begin position="4569"/>
        <end position="4584"/>
    </location>
</feature>
<feature type="region of interest" description="Disordered" evidence="14">
    <location>
        <begin position="3953"/>
        <end position="4237"/>
    </location>
</feature>
<feature type="region of interest" description="Disordered" evidence="14">
    <location>
        <begin position="2050"/>
        <end position="2082"/>
    </location>
</feature>
<feature type="domain" description="Ig-like" evidence="16">
    <location>
        <begin position="1334"/>
        <end position="1418"/>
    </location>
</feature>
<evidence type="ECO:0000256" key="8">
    <source>
        <dbReference type="ARBA" id="ARBA00023054"/>
    </source>
</evidence>
<feature type="domain" description="Ig-like" evidence="16">
    <location>
        <begin position="1638"/>
        <end position="1729"/>
    </location>
</feature>
<dbReference type="GO" id="GO:0005524">
    <property type="term" value="F:ATP binding"/>
    <property type="evidence" value="ECO:0007669"/>
    <property type="project" value="UniProtKB-UniRule"/>
</dbReference>
<name>A0AA88HEY0_ARTSF</name>
<dbReference type="SUPFAM" id="SSF49265">
    <property type="entry name" value="Fibronectin type III"/>
    <property type="match status" value="4"/>
</dbReference>
<keyword evidence="5" id="KW-0677">Repeat</keyword>
<dbReference type="PROSITE" id="PS00108">
    <property type="entry name" value="PROTEIN_KINASE_ST"/>
    <property type="match status" value="1"/>
</dbReference>
<evidence type="ECO:0000259" key="15">
    <source>
        <dbReference type="PROSITE" id="PS50011"/>
    </source>
</evidence>
<dbReference type="FunFam" id="1.10.510.10:FF:000175">
    <property type="entry name" value="Myosin light chain kinase, smooth muscle"/>
    <property type="match status" value="1"/>
</dbReference>
<feature type="compositionally biased region" description="Basic residues" evidence="14">
    <location>
        <begin position="4669"/>
        <end position="4680"/>
    </location>
</feature>
<keyword evidence="11" id="KW-0393">Immunoglobulin domain</keyword>
<evidence type="ECO:0000256" key="11">
    <source>
        <dbReference type="ARBA" id="ARBA00023319"/>
    </source>
</evidence>
<feature type="region of interest" description="Disordered" evidence="14">
    <location>
        <begin position="1078"/>
        <end position="1097"/>
    </location>
</feature>
<feature type="compositionally biased region" description="Polar residues" evidence="14">
    <location>
        <begin position="4624"/>
        <end position="4637"/>
    </location>
</feature>
<feature type="compositionally biased region" description="Acidic residues" evidence="14">
    <location>
        <begin position="582"/>
        <end position="595"/>
    </location>
</feature>
<keyword evidence="9" id="KW-1015">Disulfide bond</keyword>
<dbReference type="InterPro" id="IPR008271">
    <property type="entry name" value="Ser/Thr_kinase_AS"/>
</dbReference>
<evidence type="ECO:0000256" key="13">
    <source>
        <dbReference type="SAM" id="Coils"/>
    </source>
</evidence>
<dbReference type="SUPFAM" id="SSF56112">
    <property type="entry name" value="Protein kinase-like (PK-like)"/>
    <property type="match status" value="1"/>
</dbReference>
<sequence>MGNSQCTENKDKERPGPPGQPHVFVCEGSKGILVKWTPPTFDGNTPITSYVVYKCAVGSNHWERAHAAPTKATEIVIHGLTPGQPYQVRVIAENSVGASMIASPTSDAFIAPYDQFSARKPEFILNLRDVTAIEGERIEFEVEVDGIPLPEVKFYKDGLEIYDGEKASIIKGPGGVFYLIFRSLSVENSGEIKCVAFSDAGESVSVAKLQVEAPPRAVLSRQLEEGVIFEAKETLRLRVSYTGKPAPDVTWYHEGTLLQPGGRVEIETSSQSSTLKITNVKRLDRGEYVVRLSSPIGEDSQAILVTITDRPSPPGPVSVKEVTSKSVRLSWNPPEDDGGCKISSYIVEYYRRGWNIWLRGGSFRQLEGTLSDLLPGSEYKFRVKAENPYGISDPSKESPCITLPQDNTLTDTQITPEGLDFSGDETTIGSSILPLDGEETSQSENLPINKNLSVGIRTEGDLSELFSDSELAHAAPPIPSQVWSAPDFGSPDDSFAPSPKLRYVFSDTDFLPPFMSPMKGARPNSSSKFFLESEDLLSGIGSSSEEFTQDDISQESVSITETSNEALTCLADPPELVLPQTDPDEELSIDGDSDEEKSIKSVATTAYTQGSRYGGLLLPRSPARMFVHDHFVTSGLDASSRFVGNPSSRASEVDFSDLQEELEGESNFSQSYINPLYEAVSFQSLDSSNYNDAVKEQAIPIIPEGMSLDNLAEQFQNAYDSREAAPIAPQRRKSGGKNKEVAEIPTLCLKEEEEHVEALFPISSEYAAESVRKDQSYPLEGFILESTEPSLGCTDTQEYSENKTLPTDENTVLTSSSNMNPETNKNASPSSEKETIQTVDVLSVTQTSNLVDNSLLENIEKIQGVGSNTNDTSLNLAFQETEHLSGACANFVSGNEVSVQNNYVIISSCPEEFTQNSKKAEMSDKPLSAAQKSMDIVTNIPVNEAMSIGEDTKNITDLELEANKISIQTKIDDTSSKDGNSCQRFSSDSDEIEENSEDISILIEDEFESAYRQDMLSTAYSPELGQELPIIENILLENSSPVAKITLQSPENTFLTPSDLSPDHPDSGVCEAIHQESIIQHSEPGRRQDNSSGGYDSPYSVIISPGPIEDWEVDVVLKEEWNNAGIDKVVQPKFETEDINRLVPEPSSQNLNNSDEPVLVEPVCAQPTDEIESSEAGLFSREGTPNLPIKKMDLPSPSGSDSFKTAESATYKTAEYDESGSSKTEELKAEIEGEESIISSNPVFVRTLSCQSVKIGNRVRFLAEVSSSEIVEAKWHFNGKLIEAGERFETAEDENCFALEINPALKEDHGQYTLVAKTERGVAKSTANLEIIIPKSYKEPVFLEELRAVLTEAGTVSLEVKVVGIPTPVLKWFKDGVEIKAGDTFALAAGSTDLNSLGVYTCEASNYLGKAVSSSKVTIRGNVNLPQQKNSAPDTFPGSPPLFIDDLFDQKIKVGEFFTLSVRVATPPYPTSIEWYNKGQLRLPSDKYHYMDIGDGEYCLEISPIELEDDGEWRCDIATGGGVSSSSCNVTLSVPKNYRKPRFLEKLKAVLTDEGLVSFECRVVGFPTPQLRWYKDGKELKPGDVYQLSGTNSLGSYSCIAKNCMGEAESSAELTLKDIHNQLNEEERSQLEQLNRPPQFVVSLKSSEAKVGDPFRFSVQVTPVLNPTLTWFHEEDAIEPDDRFHFSSGDKCMHYLDISPVEVGDQGEWKCVALNDFGHSVSSCSLRLTVPRNFKKPRFLEGLKAVLSQEGTVNLECKVIGVPQPVLKWFKDGVELKPGDIHRIMSGQDGTCCLGTYTCEAHNCMGTASSSATLLGFEEKRAVLEQPVVPLVEHIKIARNPSLSTIQEEMSQFSVATLQTQTMEEKQDVSVSLDGREVSLSLYETPDLTEEEAQKVVDMFAEELCPLVVGGQYVVELPPLRFVRESSTAGRCTFDATVIDLEEAVSERMKPQVDEEDLRTDANLEELPVVDIALTQMSKIDLNASILLPKSSIILEEKRDEVQDIVLAEEKNENVARKVVAYSGRQDSLANIPELTHEVREAVIGIDTGNHLVKDGEGEDRKSLKDGVQTSKSDDVSTEKPLNKQLPTVSGALIEEVSSSEMPLDNQKTKFMVETEELIQPDSIGAIKIGILSSTEIEIAEKLNIDLEAVEVNQTSSDIYGATDKGDKIDEVLLNNQDQLEKSGDEYAKTCFHTNNDLLKCQSKTIASGLIELGEPETVLEVNESKIIVTDISNQEPPLKVASEDIKSLKRIELLVEEKETEKQTKINEVQSSLKSEEILKPESDEIQKTFTDTMPDLQSITYTVDPNQCDSQANEDVSQLNSEAVFQAADTDKRSAIEGIGHTQICDLQKNIEETSENLTINDPLEVASEIKINENKDPEISVPTLEKEREDIIKQNLFPAVGMVSSPVESIEEPGKSCGEANLSIPSGLVQLAPKAQNQHDNIDKPKINEILNSSSTLLMEHISSEIPQYTSPSQRISEDDKFEKICTDVNLTEASETCQSIERDLIEKVAIITEEPFIQVENYFSTEEINSDVDQEANKMDALKETLISQESIWSAILEKPTSSEKCAEHSEKSSNLFRLDTIEQLYIDGRAEPSKSIARDEIPLPAENTNKSGPPSTANESETVHMSDEELGQINSTKNVPTDIFMTTEILNIIDPTTLEIDLNSEAGEKLPGNPKSVKSTFQEALELKIPLQIMEETPKEQGEKLKIVPSLFEILGESLSGTGNTSSKNIDKSTDEIVKENTLKDQNITKEVQILQSTNEFESCINLVPDEGFSLISSQENIPASTNQQELLPLEIALQTDKHSNTLDKNPGSISTTQQDVIVPTEITVSEIKLGTLSHEEEAAIIKSPEPLNITFVQEEKELYKGGPIISALETQEMVQPLGKEMQIESTELKIKADDFQGLKTSLKLDKEALEEDLLIKEKQLENKNKIMDHLPDLVQKAKPDLHSPRVSLDCDNPEKLNKMSLCEDLPAKDEPSIDFSKSKYNENVLEEQNVVLLLHLSHEIPSVISENGSYFQVAADPSSTEENVVEDASQASFTSSNQAKAIEKNKEPIEQSLVEGDMTIGANVESSLRLLDIDKSQKPTKDQSFTGGIINPNLHIMIDDGTAEEGQLAQELLIFGNFDKDVKATFPCELNPNDTVCDIKEETLCSSGSESSSATAMIASRDIENLIAGIEIPGLQIIPTQSKIEDTLMVESVGENKKYIESPNNSSKLQFEPVLEESFPDIKDINGSKKEKTEPDLKNILISPVSNVSIEFENSEFDEPFHTAKDQLSGDDGSTTEGEFSEMHSLADISLISDMVKVSKISERSDALNIESPINEDESKLGSDGNSIRSEDIMKSADPREIEKIEEINPNLALTPPILSFEKLCPREDRLDVNIDTAYLENNDQTKKANAMDFPSFEKSNFEGDLFQSTKTEKIEFSEQRNKSDAIEPIQEISVPEQKELEIKKKDNNSILVSQLVSSENTVIKHCDFSKSFEAGPDSDSVEKVGHSVEIQKKKFSPQENKIEIAEPLQEVFVKETFVEKSNVTKSTDPSALSPYYQESSPSTSGGEIHNIPLLKIVSDKVDKLDAHTIKDEVYLFEKQSEELQASPIVDQSYEQREKITRPFQMEDNLLDLRHRPERTFTTEINMSSDSLAMRIQNQEAENTKTIQEYVPSLSPLLSENERREILIRAKAQSRSKIISLEAELQTAKSELRKAKNEVDAAKNELYGAQKEIRLNEEDSVSETEALSCKVENTRKKMKQMEKEKATLKSNAIANRHAIQSLKDSKRNLCTQKERLERDKESFHKQVKELENNKSRTVFDETTKRELSELNEKLSILQETMPDLQKEVNVAQSEYETVKDNIQNCKSILKSATELEMNEAQEKDCLTRNIESLTRKRERLGKDIERNKDSLETYVSISNAIAAETQKLEIIAREARDLAEKKLKEYTMLQEELMEEEMRVQSKRLRSQVEEHDRNNEENDLQPKEEQMKFEEVKTEHFEREEVEQNQPTQREGKKRVDATELKEGGTEKGKEEHRSTDDAKKTELEDQRLEMRGMESCLNPDENQEKTQCLKLDEERQKLEEPQNTEGVKKRKKVKEGKQQQGNEPKREEETRLGKLDETRRGATKQEEEEVCVKLEGKTQDEKDEELRRTKVKHIKNLEEDRLQLEDKSESKSEGPLKNIEGKREKQQEESKKQDEKSQANLEKNRNEQEELKEMDELKKNEEDQRKQLEEEKEKEEQELERKEVGWQMKLLEGYKKLDEELEVQEQELKLKIEKERKKQEELKRQEEERQKNAEEDKKREEELTKQDEKRKKKLEEENKKQEELKRKEKVQQSILEEEKKKQEELKRQEEERKKNAEEDKKRQEELIKQDEKRKKKLEEENKKPEELKRKEKVQHSILEEEKKKQEELKRQENEQKNKLEEENKKQEEFKRKEKEQQEKLEETRKNLEENLRIEKEGRKNKSEEDRKKQEECKRQEEECRNKLEEQRKTEEELQRPEEREGGNKEQNIQDRKIEKQIDKLQCTKSSESNVNMETEKSRNNEEKEPNTRIQKGKYGKESDGKTRKYEKTSILREDPSQKGSITSEDGTSSELQLGQIERIESVVQEESKRNSSSRSSSIKDRSSRATSKESDNQNGNKIARTNSLRRLSANGDDLVVEQKRYADLVSSGSSEDLEKHGIKRGSLRTSLKHKSEDEQESSELSLSLKTRDATSPSKHVKPKEIVKKRPKKSVESGSNKIDYVESKNMKYEKAESSLATNKAENEVRFKTKSPARPSPPRKENTRKEIKTESEANTSSLVSLTCAEPLVVPFSSTDKKSVVKPVGSFESLEGVDELSVDQFQLLRLQTVSEVEDIPFDSIAIDKKGNKIGTAKDETAKFMEKHRDPKKKPNFTMKLKDLEGCKGSRIKMTCCVIGSPEPTIEWMKNGFPIQSDGIKYESKLDPTGVVALEVKSLLREDSGEYTCVAKNIHGRTSSTADLRVRERQDADPSPPTFISGIQENYVGSENELVLSVRMSGFPLPRVVWYKDGNKLQSSRYKTSVTDDGHCRLVVISPCLSDVGQYTCFAENRVWKDEISCFVSLPEEIISRSLPITIPKLAHVDAPKIVRGLSDQEISLGGTVVWLVEVTGTPVPEAEWLHEGRSVFPSPKVRTSIPRPWEYQLIIYNITASDLGTYSCRLSNCWGTVRTVGELNLRLSKVPAVENEDGTGVAGAILEKPEALIIAIREEDLVVKCKVAGSPRPKVTWSKGSRDLISSPRTLMDNEGDLYTLIVKKILSSDSGTYSIEARNIYGGQKAYFTIRVKDGVSRSDWEFSETSGILKDVAEKRARRFRRDVPTTIPCPPVGSNIGQNFVSLTWQKPVDNGGAPIMAYKVEAWLLAEGAHWQELGISNITSFDIFNLKPDREYLFRITPRNKYGWGEGVTTKNPIRTGTKVTLPKFITPLNPQERVLVGSDVELNCEVTGEPLPLIMWKKDGMEINTERCLTLVKDSKHVLVIKNFSIEDAGKYLIEASNQAGLQTSFTSLLAVTDPKILEADEKIKRRLQLFPKNNQPMAPHFTMRARDRRIQVSYPVRITCQVVGFPKPELKWFKEDKMITKDDHYIFWQEEDFYTLEIQNTRFDDSGVYKIEAANTLGAIRSQCHLTVDGGVKAYISPLFMHELEDKVVSDRSTLHLVAKVDAYPVVGVTWHRDGLRLRPSRKHAMKLDRDGTVTLEVSHASRRDAGTYTCAVTNEMGQAESSCKVTIRGTTHETGSEYSAALKVEALIPKFLKKPRSTEVFEGETLIIFCEVAGDPKPEVIWLRDFLKPGYYRDSDTFVFEGEGPEYRLEIPCVKLDHTGTYSIIARNMHGEAKAVLSVQVKTKNFDDMILRQTKLGTLQTIPELKQPLRDLRCCDGDSVTLECRIKAEPPPYIRWTKSGKNLPKSPDFEEIYDGTIARLNIHQVYPEDEGEYTCIGYNDLGKISTSACLVVDIAHDKENDVTGALDTRPQDDHGCSNFTTPRTTPLRCMRSASPAILSSPLPRRRNYTEELQPLPRLRMRSSAPKFYAVPHNKVAEVGDIVRFQCAVAGHPLPKITWDKENSTICASDRFSFEERNDVRILEIRNVQLEDAGLYRVTVENDLGRLQASARLDVISKSNRGTRTVSTGSSSRLGLTSPYFSRRLVSSSSRLGGSASFRAEIRGGSLPRPSWYHNFQKLENQNRISISNKGGISELVINDIGEDDFGEITCVVEFDGECDACSAFLLEDVYKQPPTFASKIEQTLNGNALVLSVDVQGSELIRTIWVCDEEEIPESNCIGSSGLRSITTRNFNVGSIYVCEAYNAYGEAETWTIAQHDNSKSESKPCTAYPPSILHPLKETIMEENCRIQLEVCVQGCPAPNVEFRLNERAVDQKHVSKEGSWYTLIAESLLLGEKPLVQCIASNLHGRVSNDCTLVSPSDFKEKRETSPDHVDSAYKSFDSDSFVFPEMEGVAELVGVPAEILIDPENVTVLRGEAFSLNIEYIGIPEPTVAWLKGGKVLEDDDRIQIETDNGVSQLRILAADENDCGKYIVVAANGFGSDCRFSSVNVEGPPEPPGGAPNVNEVGNGSATLSWYGSIYDGGSAVTDYIVETREEYENCWSTVARCNSTSYKVTDLRPRNFYQFRVKAVNKHGEGDPSLETDLVCLEQGPPQRKISTISVISEEEYDGDCPFSYRFVTCEPGMFFAERYSIHDELGKGRFGVVHRAYNLDLGQPRAAKIVRCIKHSDKDKVKEEINIMNRLQHKKLLQLESAFEFQKEIILVTELVSGGELFERVVADDFTLTEKDAILFMRQICEGVQYMHDLDIVHLDLKPENILCVSPTSHSIKIIDFGLARKLLPDTPVRVLFGTPEFIPPEIVSYEPISLASDMWAVGVICYVLLSGLSPFMGDNDTETFANITRADFDFSDEAFRSISTEAKEFIAGLLIKKPEYRFSASECLKHKWLAQAERKMKTIRISTEKLKKFIIRRKWQKTGNAIRALGRITGNLSSSRRNSSVLPSRRSSHLVTLREEIDINSIANLAAIQCRTRSPSLPPRISFRKASERSDSGISEWFNACNPGRIEEEAINGNSNLGKQVRKTARLNSCDSAIGEED</sequence>
<dbReference type="Gene3D" id="2.60.40.10">
    <property type="entry name" value="Immunoglobulins"/>
    <property type="match status" value="25"/>
</dbReference>
<feature type="compositionally biased region" description="Basic and acidic residues" evidence="14">
    <location>
        <begin position="4147"/>
        <end position="4236"/>
    </location>
</feature>
<organism evidence="18 19">
    <name type="scientific">Artemia franciscana</name>
    <name type="common">Brine shrimp</name>
    <name type="synonym">Artemia sanfranciscana</name>
    <dbReference type="NCBI Taxonomy" id="6661"/>
    <lineage>
        <taxon>Eukaryota</taxon>
        <taxon>Metazoa</taxon>
        <taxon>Ecdysozoa</taxon>
        <taxon>Arthropoda</taxon>
        <taxon>Crustacea</taxon>
        <taxon>Branchiopoda</taxon>
        <taxon>Anostraca</taxon>
        <taxon>Artemiidae</taxon>
        <taxon>Artemia</taxon>
    </lineage>
</organism>
<dbReference type="SMART" id="SM00408">
    <property type="entry name" value="IGc2"/>
    <property type="match status" value="17"/>
</dbReference>
<dbReference type="SMART" id="SM00060">
    <property type="entry name" value="FN3"/>
    <property type="match status" value="4"/>
</dbReference>
<dbReference type="Gene3D" id="1.10.510.10">
    <property type="entry name" value="Transferase(Phosphotransferase) domain 1"/>
    <property type="match status" value="1"/>
</dbReference>
<dbReference type="Gene3D" id="3.30.200.20">
    <property type="entry name" value="Phosphorylase Kinase, domain 1"/>
    <property type="match status" value="1"/>
</dbReference>
<feature type="domain" description="Ig-like" evidence="16">
    <location>
        <begin position="1541"/>
        <end position="1615"/>
    </location>
</feature>
<dbReference type="FunFam" id="2.60.40.10:FF:000032">
    <property type="entry name" value="palladin isoform X1"/>
    <property type="match status" value="2"/>
</dbReference>
<dbReference type="InterPro" id="IPR007110">
    <property type="entry name" value="Ig-like_dom"/>
</dbReference>
<feature type="compositionally biased region" description="Basic and acidic residues" evidence="14">
    <location>
        <begin position="4266"/>
        <end position="4510"/>
    </location>
</feature>
<feature type="domain" description="Ig-like" evidence="16">
    <location>
        <begin position="5206"/>
        <end position="5289"/>
    </location>
</feature>
<feature type="domain" description="Ig-like" evidence="16">
    <location>
        <begin position="6030"/>
        <end position="6118"/>
    </location>
</feature>
<accession>A0AA88HEY0</accession>
<evidence type="ECO:0000256" key="1">
    <source>
        <dbReference type="ARBA" id="ARBA00004123"/>
    </source>
</evidence>
<proteinExistence type="inferred from homology"/>
<feature type="compositionally biased region" description="Basic and acidic residues" evidence="14">
    <location>
        <begin position="4730"/>
        <end position="4743"/>
    </location>
</feature>
<dbReference type="FunFam" id="2.60.40.10:FF:001452">
    <property type="entry name" value="Uncharacterized protein, isoform F"/>
    <property type="match status" value="1"/>
</dbReference>
<feature type="compositionally biased region" description="Basic and acidic residues" evidence="14">
    <location>
        <begin position="3957"/>
        <end position="3990"/>
    </location>
</feature>
<keyword evidence="7 12" id="KW-0067">ATP-binding</keyword>
<dbReference type="CDD" id="cd00096">
    <property type="entry name" value="Ig"/>
    <property type="match status" value="2"/>
</dbReference>
<evidence type="ECO:0000256" key="10">
    <source>
        <dbReference type="ARBA" id="ARBA00023242"/>
    </source>
</evidence>
<feature type="binding site" evidence="12">
    <location>
        <position position="6723"/>
    </location>
    <ligand>
        <name>ATP</name>
        <dbReference type="ChEBI" id="CHEBI:30616"/>
    </ligand>
</feature>
<dbReference type="InterPro" id="IPR011009">
    <property type="entry name" value="Kinase-like_dom_sf"/>
</dbReference>
<evidence type="ECO:0000256" key="3">
    <source>
        <dbReference type="ARBA" id="ARBA00006692"/>
    </source>
</evidence>
<keyword evidence="10" id="KW-0539">Nucleus</keyword>
<feature type="compositionally biased region" description="Basic and acidic residues" evidence="14">
    <location>
        <begin position="4062"/>
        <end position="4072"/>
    </location>
</feature>
<dbReference type="GO" id="GO:0009653">
    <property type="term" value="P:anatomical structure morphogenesis"/>
    <property type="evidence" value="ECO:0007669"/>
    <property type="project" value="UniProtKB-ARBA"/>
</dbReference>
<keyword evidence="19" id="KW-1185">Reference proteome</keyword>
<dbReference type="EMBL" id="JAVRJZ010000018">
    <property type="protein sequence ID" value="KAK2709053.1"/>
    <property type="molecule type" value="Genomic_DNA"/>
</dbReference>
<feature type="region of interest" description="Disordered" evidence="14">
    <location>
        <begin position="790"/>
        <end position="834"/>
    </location>
</feature>
<dbReference type="FunFam" id="2.60.40.10:FF:000345">
    <property type="entry name" value="Muscle M-line assembly protein unc-89"/>
    <property type="match status" value="1"/>
</dbReference>
<dbReference type="SMART" id="SM00409">
    <property type="entry name" value="IG"/>
    <property type="match status" value="20"/>
</dbReference>
<dbReference type="PROSITE" id="PS50853">
    <property type="entry name" value="FN3"/>
    <property type="match status" value="4"/>
</dbReference>
<dbReference type="GO" id="GO:0004672">
    <property type="term" value="F:protein kinase activity"/>
    <property type="evidence" value="ECO:0007669"/>
    <property type="project" value="InterPro"/>
</dbReference>
<evidence type="ECO:0000256" key="9">
    <source>
        <dbReference type="ARBA" id="ARBA00023157"/>
    </source>
</evidence>
<reference evidence="18" key="1">
    <citation type="submission" date="2023-07" db="EMBL/GenBank/DDBJ databases">
        <title>Chromosome-level genome assembly of Artemia franciscana.</title>
        <authorList>
            <person name="Jo E."/>
        </authorList>
    </citation>
    <scope>NUCLEOTIDE SEQUENCE</scope>
    <source>
        <tissue evidence="18">Whole body</tissue>
    </source>
</reference>
<gene>
    <name evidence="18" type="ORF">QYM36_014620</name>
</gene>
<evidence type="ECO:0008006" key="20">
    <source>
        <dbReference type="Google" id="ProtNLM"/>
    </source>
</evidence>
<feature type="domain" description="Fibronectin type-III" evidence="17">
    <location>
        <begin position="5327"/>
        <end position="5421"/>
    </location>
</feature>
<dbReference type="InterPro" id="IPR036179">
    <property type="entry name" value="Ig-like_dom_sf"/>
</dbReference>
<feature type="region of interest" description="Disordered" evidence="14">
    <location>
        <begin position="1171"/>
        <end position="1204"/>
    </location>
</feature>
<dbReference type="InterPro" id="IPR013783">
    <property type="entry name" value="Ig-like_fold"/>
</dbReference>
<feature type="domain" description="Fibronectin type-III" evidence="17">
    <location>
        <begin position="313"/>
        <end position="406"/>
    </location>
</feature>
<feature type="domain" description="Ig-like" evidence="16">
    <location>
        <begin position="121"/>
        <end position="205"/>
    </location>
</feature>
<evidence type="ECO:0000259" key="17">
    <source>
        <dbReference type="PROSITE" id="PS50853"/>
    </source>
</evidence>
<keyword evidence="6 12" id="KW-0547">Nucleotide-binding</keyword>
<feature type="coiled-coil region" evidence="13">
    <location>
        <begin position="2909"/>
        <end position="2936"/>
    </location>
</feature>
<dbReference type="SUPFAM" id="SSF48726">
    <property type="entry name" value="Immunoglobulin"/>
    <property type="match status" value="21"/>
</dbReference>
<feature type="domain" description="Ig-like" evidence="16">
    <location>
        <begin position="5642"/>
        <end position="5731"/>
    </location>
</feature>
<feature type="domain" description="Ig-like" evidence="16">
    <location>
        <begin position="5425"/>
        <end position="5510"/>
    </location>
</feature>
<feature type="domain" description="Ig-like" evidence="16">
    <location>
        <begin position="4879"/>
        <end position="4969"/>
    </location>
</feature>
<dbReference type="FunFam" id="2.60.40.10:FF:000612">
    <property type="entry name" value="palladin isoform X1"/>
    <property type="match status" value="1"/>
</dbReference>
<dbReference type="FunFam" id="2.60.40.10:FF:001053">
    <property type="entry name" value="Uncharacterized protein, isoform D"/>
    <property type="match status" value="1"/>
</dbReference>
<dbReference type="FunFam" id="2.60.40.10:FF:000425">
    <property type="entry name" value="Myosin light chain kinase"/>
    <property type="match status" value="1"/>
</dbReference>
<evidence type="ECO:0000256" key="14">
    <source>
        <dbReference type="SAM" id="MobiDB-lite"/>
    </source>
</evidence>
<evidence type="ECO:0000256" key="7">
    <source>
        <dbReference type="ARBA" id="ARBA00022840"/>
    </source>
</evidence>
<comment type="caution">
    <text evidence="18">The sequence shown here is derived from an EMBL/GenBank/DDBJ whole genome shotgun (WGS) entry which is preliminary data.</text>
</comment>
<feature type="domain" description="Ig-like" evidence="16">
    <location>
        <begin position="6464"/>
        <end position="6555"/>
    </location>
</feature>
<feature type="domain" description="Ig-like" evidence="16">
    <location>
        <begin position="215"/>
        <end position="308"/>
    </location>
</feature>
<evidence type="ECO:0000256" key="12">
    <source>
        <dbReference type="PROSITE-ProRule" id="PRU10141"/>
    </source>
</evidence>
<feature type="compositionally biased region" description="Basic and acidic residues" evidence="14">
    <location>
        <begin position="4768"/>
        <end position="4781"/>
    </location>
</feature>
<keyword evidence="4" id="KW-0963">Cytoplasm</keyword>
<evidence type="ECO:0000256" key="6">
    <source>
        <dbReference type="ARBA" id="ARBA00022741"/>
    </source>
</evidence>
<feature type="domain" description="Ig-like" evidence="16">
    <location>
        <begin position="1440"/>
        <end position="1531"/>
    </location>
</feature>
<dbReference type="InterPro" id="IPR003961">
    <property type="entry name" value="FN3_dom"/>
</dbReference>
<evidence type="ECO:0000256" key="5">
    <source>
        <dbReference type="ARBA" id="ARBA00022737"/>
    </source>
</evidence>
<dbReference type="Pfam" id="PF00069">
    <property type="entry name" value="Pkinase"/>
    <property type="match status" value="1"/>
</dbReference>
<dbReference type="InterPro" id="IPR017441">
    <property type="entry name" value="Protein_kinase_ATP_BS"/>
</dbReference>
<comment type="subcellular location">
    <subcellularLocation>
        <location evidence="2">Cytoplasm</location>
        <location evidence="2">Myofibril</location>
        <location evidence="2">Sarcomere</location>
        <location evidence="2">I band</location>
    </subcellularLocation>
    <subcellularLocation>
        <location evidence="1">Nucleus</location>
    </subcellularLocation>
</comment>
<feature type="compositionally biased region" description="Basic and acidic residues" evidence="14">
    <location>
        <begin position="4525"/>
        <end position="4538"/>
    </location>
</feature>
<dbReference type="InterPro" id="IPR036116">
    <property type="entry name" value="FN3_sf"/>
</dbReference>
<feature type="compositionally biased region" description="Basic and acidic residues" evidence="14">
    <location>
        <begin position="2597"/>
        <end position="2606"/>
    </location>
</feature>
<dbReference type="PROSITE" id="PS50835">
    <property type="entry name" value="IG_LIKE"/>
    <property type="match status" value="18"/>
</dbReference>
<dbReference type="InterPro" id="IPR050964">
    <property type="entry name" value="Striated_Muscle_Regulatory"/>
</dbReference>